<dbReference type="Gene3D" id="3.90.550.10">
    <property type="entry name" value="Spore Coat Polysaccharide Biosynthesis Protein SpsA, Chain A"/>
    <property type="match status" value="1"/>
</dbReference>
<evidence type="ECO:0000313" key="1">
    <source>
        <dbReference type="EMBL" id="PWW44452.1"/>
    </source>
</evidence>
<reference evidence="1 2" key="1">
    <citation type="submission" date="2018-05" db="EMBL/GenBank/DDBJ databases">
        <title>Genomic Encyclopedia of Type Strains, Phase IV (KMG-IV): sequencing the most valuable type-strain genomes for metagenomic binning, comparative biology and taxonomic classification.</title>
        <authorList>
            <person name="Goeker M."/>
        </authorList>
    </citation>
    <scope>NUCLEOTIDE SEQUENCE [LARGE SCALE GENOMIC DNA]</scope>
    <source>
        <strain evidence="1 2">DSM 26006</strain>
    </source>
</reference>
<dbReference type="Gene3D" id="3.40.50.2000">
    <property type="entry name" value="Glycogen Phosphorylase B"/>
    <property type="match status" value="1"/>
</dbReference>
<dbReference type="GO" id="GO:0016740">
    <property type="term" value="F:transferase activity"/>
    <property type="evidence" value="ECO:0007669"/>
    <property type="project" value="UniProtKB-KW"/>
</dbReference>
<dbReference type="InterPro" id="IPR050834">
    <property type="entry name" value="Glycosyltransf_2"/>
</dbReference>
<evidence type="ECO:0000313" key="2">
    <source>
        <dbReference type="Proteomes" id="UP000246483"/>
    </source>
</evidence>
<dbReference type="PANTHER" id="PTHR43685">
    <property type="entry name" value="GLYCOSYLTRANSFERASE"/>
    <property type="match status" value="1"/>
</dbReference>
<name>A0A317R8N3_9BURK</name>
<comment type="caution">
    <text evidence="1">The sequence shown here is derived from an EMBL/GenBank/DDBJ whole genome shotgun (WGS) entry which is preliminary data.</text>
</comment>
<gene>
    <name evidence="1" type="ORF">DFR36_108129</name>
</gene>
<dbReference type="AlphaFoldDB" id="A0A317R8N3"/>
<dbReference type="RefSeq" id="WP_019372812.1">
    <property type="nucleotide sequence ID" value="NZ_ALEE01000099.1"/>
</dbReference>
<organism evidence="1 2">
    <name type="scientific">Melaminivora alkalimesophila</name>
    <dbReference type="NCBI Taxonomy" id="1165852"/>
    <lineage>
        <taxon>Bacteria</taxon>
        <taxon>Pseudomonadati</taxon>
        <taxon>Pseudomonadota</taxon>
        <taxon>Betaproteobacteria</taxon>
        <taxon>Burkholderiales</taxon>
        <taxon>Comamonadaceae</taxon>
        <taxon>Melaminivora</taxon>
    </lineage>
</organism>
<dbReference type="SUPFAM" id="SSF53448">
    <property type="entry name" value="Nucleotide-diphospho-sugar transferases"/>
    <property type="match status" value="1"/>
</dbReference>
<dbReference type="OrthoDB" id="9816564at2"/>
<sequence length="1216" mass="133968">MKPAPVQPYYIHAPRSLHDADQSTVQLHMLCHQLNRAGYAAYLSGAPVVNGDWWTPMLCPQTMAAHYLAGLVPIAIQEESRGEFELPGLQVQMVLASQSNDPGYAQPRFISARPGQPEWNEDALRLALPWFDPALLERIDPSEQRSGALVYSGRLPGPGFTLRPEHAGLRDVSPHAALPLGTRERWQALGTAQVLFAYAAGSIVTEARLLGCQVVYVANDHQLQRFPGHDLDTWGVAANSLDRPLDARAYSPAMFRQHVAQLLHDGPALLNRFIAATQAAAAALQPAQGWQPRHLHAVEPLLPAAPEERARRADEQATEALCKGYALWKTKAAPSEVHSDICAELVGSGVVRPPTVHLFARGRSAESIADTLDSLGAGWLQPRCIVVHADIDPPCDPAELGEGLHWSGPSGSASANGMPGCDDEWTVLLDAGTRLEPYSLIELLASAAGSAAQVVYAAHDVALSEEQHLPHFSGGANLEWLRGTNYLGGVVVVRTAAWLPLPDRWHYACAYRLALRASATHGAAALHYVDQVLSHSPPHLASGQEAQEFTVAQQELEQAYPGATLAASELVGCWVPQYPDPGSALTLLVPTGKQPGYLRSLLLSCVRMYASGTFKEALLLAQDEDLASMQQFVGEWQHAEQLPLRLLATGCGSYNHARSLNIGLRAARTELVLVCDDDVELLDGVALPALRRLFTQKDIAIAAPRLVLQHGETPTVLAGPQVAGNDAMLHNYVGVRQGIAERGHHNRLQMAQDVAGVHGACWLGHRDAILAVGGLDEANTPLFQTMTDLGYRLQQSGWRLVWTPRANVLHAGGATLRLLRRDPIQALALSQAALREQHHMRARWLDFVGSLTLYSKHLRGDQPYVLDVDLVCRWRHDYRMRPRVLAQPLSSGSGQYRVIEPLDALQMHSLAETCAVTPPKAGVKMRRILNALDISRLKPDRVLVQHSILDEDIANLRAIRDAHPDVFLVQLVDDLTSELPAAHPNHAFGQREGHTRMVQALNLSDRLVVSTQPLADYYRQYCPDVHVVPNALDPHHWGGLARTERQSRERLRLGWAGAAQHLGDLRLVASVVRALAPEVDWIFMGMCPDELRPYIKEFHPFVSYKDYPAKLASLDLDIAIAPLEDNPFNACKSNLRLLEYGAMGWPVVCSDVYPFRTANPPVLRVPNDEQAWLSALRRLMDDPQLRRAQGHALHEWLQRNFLLEHHVEAWRKALLH</sequence>
<proteinExistence type="predicted"/>
<keyword evidence="2" id="KW-1185">Reference proteome</keyword>
<protein>
    <submittedName>
        <fullName evidence="1">Glycosyltransferase involved in cell wall biosynthesis</fullName>
    </submittedName>
</protein>
<dbReference type="GO" id="GO:0044010">
    <property type="term" value="P:single-species biofilm formation"/>
    <property type="evidence" value="ECO:0007669"/>
    <property type="project" value="TreeGrafter"/>
</dbReference>
<accession>A0A317R8N3</accession>
<dbReference type="PANTHER" id="PTHR43685:SF2">
    <property type="entry name" value="GLYCOSYLTRANSFERASE 2-LIKE DOMAIN-CONTAINING PROTEIN"/>
    <property type="match status" value="1"/>
</dbReference>
<keyword evidence="1" id="KW-0808">Transferase</keyword>
<dbReference type="SUPFAM" id="SSF53756">
    <property type="entry name" value="UDP-Glycosyltransferase/glycogen phosphorylase"/>
    <property type="match status" value="1"/>
</dbReference>
<dbReference type="EMBL" id="QGUB01000008">
    <property type="protein sequence ID" value="PWW44452.1"/>
    <property type="molecule type" value="Genomic_DNA"/>
</dbReference>
<dbReference type="InterPro" id="IPR029044">
    <property type="entry name" value="Nucleotide-diphossugar_trans"/>
</dbReference>
<dbReference type="Proteomes" id="UP000246483">
    <property type="component" value="Unassembled WGS sequence"/>
</dbReference>
<dbReference type="Pfam" id="PF13641">
    <property type="entry name" value="Glyco_tranf_2_3"/>
    <property type="match status" value="1"/>
</dbReference>